<accession>A0ABP1ACJ4</accession>
<evidence type="ECO:0000313" key="4">
    <source>
        <dbReference type="Proteomes" id="UP001497522"/>
    </source>
</evidence>
<dbReference type="PANTHER" id="PTHR14791">
    <property type="entry name" value="BOMB/KIRA PROTEINS"/>
    <property type="match status" value="1"/>
</dbReference>
<feature type="region of interest" description="Disordered" evidence="1">
    <location>
        <begin position="374"/>
        <end position="412"/>
    </location>
</feature>
<organism evidence="3 4">
    <name type="scientific">Sphagnum jensenii</name>
    <dbReference type="NCBI Taxonomy" id="128206"/>
    <lineage>
        <taxon>Eukaryota</taxon>
        <taxon>Viridiplantae</taxon>
        <taxon>Streptophyta</taxon>
        <taxon>Embryophyta</taxon>
        <taxon>Bryophyta</taxon>
        <taxon>Sphagnophytina</taxon>
        <taxon>Sphagnopsida</taxon>
        <taxon>Sphagnales</taxon>
        <taxon>Sphagnaceae</taxon>
        <taxon>Sphagnum</taxon>
    </lineage>
</organism>
<evidence type="ECO:0000256" key="1">
    <source>
        <dbReference type="SAM" id="MobiDB-lite"/>
    </source>
</evidence>
<reference evidence="3" key="1">
    <citation type="submission" date="2024-03" db="EMBL/GenBank/DDBJ databases">
        <authorList>
            <consortium name="ELIXIR-Norway"/>
            <consortium name="Elixir Norway"/>
        </authorList>
    </citation>
    <scope>NUCLEOTIDE SEQUENCE</scope>
</reference>
<dbReference type="EMBL" id="OZ023712">
    <property type="protein sequence ID" value="CAK9860230.1"/>
    <property type="molecule type" value="Genomic_DNA"/>
</dbReference>
<dbReference type="PANTHER" id="PTHR14791:SF42">
    <property type="entry name" value="F16L1.2 PROTEIN"/>
    <property type="match status" value="1"/>
</dbReference>
<proteinExistence type="predicted"/>
<name>A0ABP1ACJ4_9BRYO</name>
<dbReference type="InterPro" id="IPR056440">
    <property type="entry name" value="Zn-ribbon_GIR1"/>
</dbReference>
<evidence type="ECO:0000313" key="3">
    <source>
        <dbReference type="EMBL" id="CAK9860230.1"/>
    </source>
</evidence>
<dbReference type="Proteomes" id="UP001497522">
    <property type="component" value="Chromosome 11"/>
</dbReference>
<dbReference type="Pfam" id="PF24747">
    <property type="entry name" value="Zn-ribbon_GIR1"/>
    <property type="match status" value="1"/>
</dbReference>
<keyword evidence="4" id="KW-1185">Reference proteome</keyword>
<sequence>MEVAWRGPADQLSPRGRGPALFDMKKKRGGGGGASWGVDAHKVVQLMMGQLHSTADDNNNNNNCTSLAAMNNAADDDKTTLDLLGGETSAHGGAAAAAAAAAAASRPISADKGGTSTDFLELLVDDDPEQPRLPSDWKKCLDLKTGIMSFVNKTTGVTWEKYADHRPRKLQHLDIMGAVVPQQLAAALQPTATTTSPVSPRAHEFLRSKKSEILLCEESLRASSSSTSSGGAAGGSCPARSSVEKWRENLQMLSFSTGTQQWNLHLEDTNVSLVKDSDLLLAESDQEAERSNLELDLNLTAGGGGSPAASSCHQQQQREQSVCTMEMVQRALRRTAGADQAGQMDRKSRISGAELPIAGVLSRLSAAAASPSFSSSLSSARSHEPAWSLGSPSTSSSSAGISSARSPRLDRTQTAPALQDDLQQAGSKIASTAGVVVASHEAESKKRPAAATESSLLLLQATSSSSMITALVMGACTRCLMYVMLDKSNPKCPRCGSHALLDFAAPTTPTAAIKRQRVVLDSLLTK</sequence>
<feature type="compositionally biased region" description="Low complexity" evidence="1">
    <location>
        <begin position="388"/>
        <end position="406"/>
    </location>
</feature>
<gene>
    <name evidence="3" type="ORF">CSSPJE1EN2_LOCUS3225</name>
</gene>
<feature type="domain" description="GIR1-like zinc ribbon" evidence="2">
    <location>
        <begin position="469"/>
        <end position="503"/>
    </location>
</feature>
<dbReference type="InterPro" id="IPR051105">
    <property type="entry name" value="WWC/KIBRA_Hippo_Reg"/>
</dbReference>
<evidence type="ECO:0000259" key="2">
    <source>
        <dbReference type="Pfam" id="PF24747"/>
    </source>
</evidence>
<protein>
    <recommendedName>
        <fullName evidence="2">GIR1-like zinc ribbon domain-containing protein</fullName>
    </recommendedName>
</protein>
<feature type="region of interest" description="Disordered" evidence="1">
    <location>
        <begin position="1"/>
        <end position="34"/>
    </location>
</feature>